<accession>A0A7J5B9I3</accession>
<evidence type="ECO:0000256" key="2">
    <source>
        <dbReference type="ARBA" id="ARBA00022448"/>
    </source>
</evidence>
<reference evidence="6 7" key="1">
    <citation type="submission" date="2019-09" db="EMBL/GenBank/DDBJ databases">
        <title>Phylogeny of genus Pseudoclavibacter and closely related genus.</title>
        <authorList>
            <person name="Li Y."/>
        </authorList>
    </citation>
    <scope>NUCLEOTIDE SEQUENCE [LARGE SCALE GENOMIC DNA]</scope>
    <source>
        <strain evidence="6 7">KCTC 13959</strain>
    </source>
</reference>
<dbReference type="PROSITE" id="PS50893">
    <property type="entry name" value="ABC_TRANSPORTER_2"/>
    <property type="match status" value="1"/>
</dbReference>
<dbReference type="Proteomes" id="UP000433493">
    <property type="component" value="Unassembled WGS sequence"/>
</dbReference>
<dbReference type="SUPFAM" id="SSF52540">
    <property type="entry name" value="P-loop containing nucleoside triphosphate hydrolases"/>
    <property type="match status" value="1"/>
</dbReference>
<dbReference type="InterPro" id="IPR003439">
    <property type="entry name" value="ABC_transporter-like_ATP-bd"/>
</dbReference>
<keyword evidence="4 6" id="KW-0067">ATP-binding</keyword>
<evidence type="ECO:0000259" key="5">
    <source>
        <dbReference type="PROSITE" id="PS50893"/>
    </source>
</evidence>
<evidence type="ECO:0000313" key="7">
    <source>
        <dbReference type="Proteomes" id="UP000433493"/>
    </source>
</evidence>
<dbReference type="InterPro" id="IPR027417">
    <property type="entry name" value="P-loop_NTPase"/>
</dbReference>
<keyword evidence="3" id="KW-0547">Nucleotide-binding</keyword>
<evidence type="ECO:0000256" key="3">
    <source>
        <dbReference type="ARBA" id="ARBA00022741"/>
    </source>
</evidence>
<dbReference type="InterPro" id="IPR017871">
    <property type="entry name" value="ABC_transporter-like_CS"/>
</dbReference>
<dbReference type="RefSeq" id="WP_158052648.1">
    <property type="nucleotide sequence ID" value="NZ_WBKB01000006.1"/>
</dbReference>
<comment type="caution">
    <text evidence="6">The sequence shown here is derived from an EMBL/GenBank/DDBJ whole genome shotgun (WGS) entry which is preliminary data.</text>
</comment>
<evidence type="ECO:0000256" key="4">
    <source>
        <dbReference type="ARBA" id="ARBA00022840"/>
    </source>
</evidence>
<dbReference type="Gene3D" id="3.40.50.300">
    <property type="entry name" value="P-loop containing nucleotide triphosphate hydrolases"/>
    <property type="match status" value="1"/>
</dbReference>
<dbReference type="PROSITE" id="PS00211">
    <property type="entry name" value="ABC_TRANSPORTER_1"/>
    <property type="match status" value="1"/>
</dbReference>
<dbReference type="GO" id="GO:0005524">
    <property type="term" value="F:ATP binding"/>
    <property type="evidence" value="ECO:0007669"/>
    <property type="project" value="UniProtKB-KW"/>
</dbReference>
<dbReference type="AlphaFoldDB" id="A0A7J5B9I3"/>
<dbReference type="EMBL" id="WBKB01000006">
    <property type="protein sequence ID" value="KAB1642193.1"/>
    <property type="molecule type" value="Genomic_DNA"/>
</dbReference>
<dbReference type="SMART" id="SM00382">
    <property type="entry name" value="AAA"/>
    <property type="match status" value="1"/>
</dbReference>
<keyword evidence="7" id="KW-1185">Reference proteome</keyword>
<name>A0A7J5B9I3_9MICO</name>
<dbReference type="PANTHER" id="PTHR43335:SF4">
    <property type="entry name" value="ABC TRANSPORTER, ATP-BINDING PROTEIN"/>
    <property type="match status" value="1"/>
</dbReference>
<dbReference type="Pfam" id="PF00005">
    <property type="entry name" value="ABC_tran"/>
    <property type="match status" value="1"/>
</dbReference>
<organism evidence="6 7">
    <name type="scientific">Gulosibacter chungangensis</name>
    <dbReference type="NCBI Taxonomy" id="979746"/>
    <lineage>
        <taxon>Bacteria</taxon>
        <taxon>Bacillati</taxon>
        <taxon>Actinomycetota</taxon>
        <taxon>Actinomycetes</taxon>
        <taxon>Micrococcales</taxon>
        <taxon>Microbacteriaceae</taxon>
        <taxon>Gulosibacter</taxon>
    </lineage>
</organism>
<evidence type="ECO:0000313" key="6">
    <source>
        <dbReference type="EMBL" id="KAB1642193.1"/>
    </source>
</evidence>
<protein>
    <submittedName>
        <fullName evidence="6">ABC transporter ATP-binding protein</fullName>
    </submittedName>
</protein>
<proteinExistence type="inferred from homology"/>
<dbReference type="PANTHER" id="PTHR43335">
    <property type="entry name" value="ABC TRANSPORTER, ATP-BINDING PROTEIN"/>
    <property type="match status" value="1"/>
</dbReference>
<dbReference type="InterPro" id="IPR003593">
    <property type="entry name" value="AAA+_ATPase"/>
</dbReference>
<gene>
    <name evidence="6" type="ORF">F8O05_10230</name>
</gene>
<dbReference type="OrthoDB" id="9804819at2"/>
<dbReference type="GO" id="GO:0016887">
    <property type="term" value="F:ATP hydrolysis activity"/>
    <property type="evidence" value="ECO:0007669"/>
    <property type="project" value="InterPro"/>
</dbReference>
<evidence type="ECO:0000256" key="1">
    <source>
        <dbReference type="ARBA" id="ARBA00005417"/>
    </source>
</evidence>
<feature type="domain" description="ABC transporter" evidence="5">
    <location>
        <begin position="2"/>
        <end position="229"/>
    </location>
</feature>
<keyword evidence="2" id="KW-0813">Transport</keyword>
<sequence length="311" mass="34165">MLEVKGISHWYGERQVLRDVTFSVTSGHLTGFVGANGAGKTTTMRSILGLIRPTKGEVLFQGKPISDTDRTRFGYMPEERGLYPKMKVREQIIYFAKLHGVDGATAAKRADELLERVNLAERANENVEALSLGNQQRAQICVSLVHEPEFLILDEPFSGLDPIAVDVVLSVLQEQAARGVPVLFSSHQLDVVERLSDELVIISEGEIKATGSRRSLQEQHSQGLFRISVDDDAWILAQDGVTEVGREGEDLIFRIARGAGDDGSAGFAGDSDGADIDARGQAILQEAVSRGPVRRFNHELVRLSTIFKEIR</sequence>
<comment type="similarity">
    <text evidence="1">Belongs to the ABC transporter superfamily.</text>
</comment>